<evidence type="ECO:0000313" key="1">
    <source>
        <dbReference type="EMBL" id="GAA4483746.1"/>
    </source>
</evidence>
<dbReference type="EMBL" id="BAABHF010000009">
    <property type="protein sequence ID" value="GAA4483746.1"/>
    <property type="molecule type" value="Genomic_DNA"/>
</dbReference>
<name>A0ABP8P8U6_9ACTN</name>
<comment type="caution">
    <text evidence="1">The sequence shown here is derived from an EMBL/GenBank/DDBJ whole genome shotgun (WGS) entry which is preliminary data.</text>
</comment>
<sequence length="95" mass="10151">MTLIAATATATGSSTASALVFAVVLGAGYLAACVIWPFCACRHCGGTGRLLSPTGRAWRHCPHCAGTGAKLRLGRRIYNHLKHTHDRGRTTRRPH</sequence>
<accession>A0ABP8P8U6</accession>
<gene>
    <name evidence="1" type="ORF">GCM10023191_005850</name>
</gene>
<evidence type="ECO:0000313" key="2">
    <source>
        <dbReference type="Proteomes" id="UP001500503"/>
    </source>
</evidence>
<organism evidence="1 2">
    <name type="scientific">Actinoallomurus oryzae</name>
    <dbReference type="NCBI Taxonomy" id="502180"/>
    <lineage>
        <taxon>Bacteria</taxon>
        <taxon>Bacillati</taxon>
        <taxon>Actinomycetota</taxon>
        <taxon>Actinomycetes</taxon>
        <taxon>Streptosporangiales</taxon>
        <taxon>Thermomonosporaceae</taxon>
        <taxon>Actinoallomurus</taxon>
    </lineage>
</organism>
<dbReference type="Proteomes" id="UP001500503">
    <property type="component" value="Unassembled WGS sequence"/>
</dbReference>
<keyword evidence="2" id="KW-1185">Reference proteome</keyword>
<reference evidence="2" key="1">
    <citation type="journal article" date="2019" name="Int. J. Syst. Evol. Microbiol.">
        <title>The Global Catalogue of Microorganisms (GCM) 10K type strain sequencing project: providing services to taxonomists for standard genome sequencing and annotation.</title>
        <authorList>
            <consortium name="The Broad Institute Genomics Platform"/>
            <consortium name="The Broad Institute Genome Sequencing Center for Infectious Disease"/>
            <person name="Wu L."/>
            <person name="Ma J."/>
        </authorList>
    </citation>
    <scope>NUCLEOTIDE SEQUENCE [LARGE SCALE GENOMIC DNA]</scope>
    <source>
        <strain evidence="2">JCM 17933</strain>
    </source>
</reference>
<protein>
    <submittedName>
        <fullName evidence="1">Uncharacterized protein</fullName>
    </submittedName>
</protein>
<proteinExistence type="predicted"/>